<dbReference type="PANTHER" id="PTHR35023:SF1">
    <property type="entry name" value="MG-PROTOPORPHYRIN IX CHELATASE"/>
    <property type="match status" value="1"/>
</dbReference>
<dbReference type="InterPro" id="IPR027417">
    <property type="entry name" value="P-loop_NTPase"/>
</dbReference>
<evidence type="ECO:0000259" key="1">
    <source>
        <dbReference type="SMART" id="SM00382"/>
    </source>
</evidence>
<gene>
    <name evidence="2" type="ORF">SAMN04488074_101974</name>
</gene>
<dbReference type="InterPro" id="IPR003593">
    <property type="entry name" value="AAA+_ATPase"/>
</dbReference>
<dbReference type="CDD" id="cd00009">
    <property type="entry name" value="AAA"/>
    <property type="match status" value="1"/>
</dbReference>
<reference evidence="3" key="1">
    <citation type="submission" date="2016-10" db="EMBL/GenBank/DDBJ databases">
        <authorList>
            <person name="Varghese N."/>
            <person name="Submissions S."/>
        </authorList>
    </citation>
    <scope>NUCLEOTIDE SEQUENCE [LARGE SCALE GENOMIC DNA]</scope>
    <source>
        <strain evidence="3">DSM 44796</strain>
    </source>
</reference>
<dbReference type="EMBL" id="FNET01000001">
    <property type="protein sequence ID" value="SDJ28262.1"/>
    <property type="molecule type" value="Genomic_DNA"/>
</dbReference>
<accession>A0A1G8SG97</accession>
<dbReference type="InterPro" id="IPR041628">
    <property type="entry name" value="ChlI/MoxR_AAA_lid"/>
</dbReference>
<proteinExistence type="predicted"/>
<dbReference type="GO" id="GO:0016887">
    <property type="term" value="F:ATP hydrolysis activity"/>
    <property type="evidence" value="ECO:0007669"/>
    <property type="project" value="InterPro"/>
</dbReference>
<dbReference type="AlphaFoldDB" id="A0A1G8SG97"/>
<dbReference type="Gene3D" id="3.40.50.300">
    <property type="entry name" value="P-loop containing nucleotide triphosphate hydrolases"/>
    <property type="match status" value="1"/>
</dbReference>
<evidence type="ECO:0000313" key="3">
    <source>
        <dbReference type="Proteomes" id="UP000199682"/>
    </source>
</evidence>
<dbReference type="SMART" id="SM00382">
    <property type="entry name" value="AAA"/>
    <property type="match status" value="1"/>
</dbReference>
<name>A0A1G8SG97_9PSEU</name>
<dbReference type="InterPro" id="IPR052989">
    <property type="entry name" value="Mg-chelatase_DI-like"/>
</dbReference>
<evidence type="ECO:0000313" key="2">
    <source>
        <dbReference type="EMBL" id="SDJ28262.1"/>
    </source>
</evidence>
<dbReference type="GO" id="GO:0005524">
    <property type="term" value="F:ATP binding"/>
    <property type="evidence" value="ECO:0007669"/>
    <property type="project" value="InterPro"/>
</dbReference>
<dbReference type="Pfam" id="PF17863">
    <property type="entry name" value="AAA_lid_2"/>
    <property type="match status" value="1"/>
</dbReference>
<dbReference type="RefSeq" id="WP_090004352.1">
    <property type="nucleotide sequence ID" value="NZ_FNET01000001.1"/>
</dbReference>
<dbReference type="Proteomes" id="UP000199682">
    <property type="component" value="Unassembled WGS sequence"/>
</dbReference>
<dbReference type="Gene3D" id="1.10.8.80">
    <property type="entry name" value="Magnesium chelatase subunit I, C-Terminal domain"/>
    <property type="match status" value="1"/>
</dbReference>
<sequence length="312" mass="34196">MTEEPGTAVLPYSCIVGQEQLKTALELSYIAPRIGGVLATGDRGTAKSMTVRAFSIMMNRSLPVTLPINATDDRVLGGWRLDELVRGRAVEQRGLLEEAGEKGVLYVDEINLLDDHVVNIILDVSSTGILTIQREGVDRQVNVEFTLVGTMNPDEGGLRPQLLDRFGLSVDVRAETDPARRRKILDTVLRFDEARARPDDPFLTSGMIGDSNVRTTLTEARGRLYDVKFEYDMTSLCAELAAVFGVSGHRGDVVTALAARALAAREDVPVVTRSHVRAVAPLALQHRRSQAGQRGPVHWTAEDQQRLDELTG</sequence>
<dbReference type="InterPro" id="IPR011704">
    <property type="entry name" value="ATPase_dyneun-rel_AAA"/>
</dbReference>
<dbReference type="PANTHER" id="PTHR35023">
    <property type="entry name" value="CHELATASE-RELATED"/>
    <property type="match status" value="1"/>
</dbReference>
<dbReference type="SUPFAM" id="SSF52540">
    <property type="entry name" value="P-loop containing nucleoside triphosphate hydrolases"/>
    <property type="match status" value="1"/>
</dbReference>
<dbReference type="Pfam" id="PF07728">
    <property type="entry name" value="AAA_5"/>
    <property type="match status" value="1"/>
</dbReference>
<organism evidence="2 3">
    <name type="scientific">Lentzea albidocapillata subsp. violacea</name>
    <dbReference type="NCBI Taxonomy" id="128104"/>
    <lineage>
        <taxon>Bacteria</taxon>
        <taxon>Bacillati</taxon>
        <taxon>Actinomycetota</taxon>
        <taxon>Actinomycetes</taxon>
        <taxon>Pseudonocardiales</taxon>
        <taxon>Pseudonocardiaceae</taxon>
        <taxon>Lentzea</taxon>
    </lineage>
</organism>
<protein>
    <submittedName>
        <fullName evidence="2">Magnesium chelatase subunit I</fullName>
    </submittedName>
</protein>
<feature type="domain" description="AAA+ ATPase" evidence="1">
    <location>
        <begin position="33"/>
        <end position="176"/>
    </location>
</feature>